<evidence type="ECO:0000256" key="1">
    <source>
        <dbReference type="SAM" id="MobiDB-lite"/>
    </source>
</evidence>
<feature type="transmembrane region" description="Helical" evidence="2">
    <location>
        <begin position="23"/>
        <end position="44"/>
    </location>
</feature>
<feature type="transmembrane region" description="Helical" evidence="2">
    <location>
        <begin position="214"/>
        <end position="236"/>
    </location>
</feature>
<dbReference type="InterPro" id="IPR052413">
    <property type="entry name" value="SUR7_domain"/>
</dbReference>
<dbReference type="PANTHER" id="PTHR28019:SF6">
    <property type="entry name" value="PROTEIN ECM7"/>
    <property type="match status" value="1"/>
</dbReference>
<gene>
    <name evidence="3" type="ORF">BOH78_0907</name>
</gene>
<organism evidence="3 4">
    <name type="scientific">Pichia kudriavzevii</name>
    <name type="common">Yeast</name>
    <name type="synonym">Issatchenkia orientalis</name>
    <dbReference type="NCBI Taxonomy" id="4909"/>
    <lineage>
        <taxon>Eukaryota</taxon>
        <taxon>Fungi</taxon>
        <taxon>Dikarya</taxon>
        <taxon>Ascomycota</taxon>
        <taxon>Saccharomycotina</taxon>
        <taxon>Pichiomycetes</taxon>
        <taxon>Pichiales</taxon>
        <taxon>Pichiaceae</taxon>
        <taxon>Pichia</taxon>
    </lineage>
</organism>
<dbReference type="Proteomes" id="UP000189274">
    <property type="component" value="Unassembled WGS sequence"/>
</dbReference>
<evidence type="ECO:0000313" key="3">
    <source>
        <dbReference type="EMBL" id="ONH76809.1"/>
    </source>
</evidence>
<keyword evidence="2" id="KW-0812">Transmembrane</keyword>
<feature type="non-terminal residue" evidence="3">
    <location>
        <position position="653"/>
    </location>
</feature>
<accession>A0A1V2LSB7</accession>
<dbReference type="GO" id="GO:0005886">
    <property type="term" value="C:plasma membrane"/>
    <property type="evidence" value="ECO:0007669"/>
    <property type="project" value="TreeGrafter"/>
</dbReference>
<keyword evidence="2" id="KW-1133">Transmembrane helix</keyword>
<feature type="transmembrane region" description="Helical" evidence="2">
    <location>
        <begin position="302"/>
        <end position="325"/>
    </location>
</feature>
<protein>
    <submittedName>
        <fullName evidence="3">Protein ECM7</fullName>
    </submittedName>
</protein>
<reference evidence="4" key="1">
    <citation type="journal article" date="2017" name="Genome Announc.">
        <title>Genome sequences of Cyberlindnera fabianii 65, Pichia kudriavzevii 129, and Saccharomyces cerevisiae 131 isolated from fermented masau fruits in Zimbabwe.</title>
        <authorList>
            <person name="van Rijswijck I.M.H."/>
            <person name="Derks M.F.L."/>
            <person name="Abee T."/>
            <person name="de Ridder D."/>
            <person name="Smid E.J."/>
        </authorList>
    </citation>
    <scope>NUCLEOTIDE SEQUENCE [LARGE SCALE GENOMIC DNA]</scope>
    <source>
        <strain evidence="4">129</strain>
    </source>
</reference>
<feature type="region of interest" description="Disordered" evidence="1">
    <location>
        <begin position="398"/>
        <end position="447"/>
    </location>
</feature>
<dbReference type="GO" id="GO:0031505">
    <property type="term" value="P:fungal-type cell wall organization"/>
    <property type="evidence" value="ECO:0007669"/>
    <property type="project" value="TreeGrafter"/>
</dbReference>
<evidence type="ECO:0000256" key="2">
    <source>
        <dbReference type="SAM" id="Phobius"/>
    </source>
</evidence>
<dbReference type="AlphaFoldDB" id="A0A1V2LSB7"/>
<dbReference type="GO" id="GO:0051285">
    <property type="term" value="C:cell cortex of cell tip"/>
    <property type="evidence" value="ECO:0007669"/>
    <property type="project" value="TreeGrafter"/>
</dbReference>
<dbReference type="VEuPathDB" id="FungiDB:C5L36_0A04395"/>
<dbReference type="VEuPathDB" id="FungiDB:C5L36_0A04390"/>
<feature type="transmembrane region" description="Helical" evidence="2">
    <location>
        <begin position="256"/>
        <end position="281"/>
    </location>
</feature>
<keyword evidence="2" id="KW-0472">Membrane</keyword>
<evidence type="ECO:0000313" key="4">
    <source>
        <dbReference type="Proteomes" id="UP000189274"/>
    </source>
</evidence>
<dbReference type="PANTHER" id="PTHR28019">
    <property type="entry name" value="CELL MEMBRANE PROTEIN YLR413W-RELATED"/>
    <property type="match status" value="1"/>
</dbReference>
<proteinExistence type="predicted"/>
<sequence length="653" mass="74170">MLWSNIRYYSQFPFVNLSRRAKFIFALRQTTLLVCLLLGMALLIHNALRLPYLILNFKHSDLASGLYDAIKTSSNRQPNLMMASEIKLLASYISSEIQGTPEKIEANIFGWCSINYNSVYDVPDMDQDITSAWVESFNEEGTNNITVVCSSNGGNDIFDFRGQLSQVGLNSILSYAYSASFRTDDQLSTNTNSYIPDERYVNLMKQRDSYVHRYHSFIIATAVLQMLLFFYTFFYYSLRGNNMDDEKIHWVPKNIAAVSAAIIYLLTILSFAIIISIMLFTKKDVQNELSSFGIYVNYGSKAVGLLITWLVLTTLFFLLWSGPVWCNRSVRRKEISNQSLVGTTEGESSNHEHRNLDDLQLTDDEYDDLYSTSIYANPFIGELDVGFKTDIPDWKYRSSDSEDTNMEEAKVDQNENPFSEEIDVPLNHSSRRRGFKKPPPPQLPSSSETMIDLIPIVTELSDFNYINLKNNSSSDRNLLEGSSNDVLSIYNKFKTQDPSIRSLIEENPSGVKKCVGNARLVDTNGLMSKIFGMQKISAEPTSVAELTLAERLVDFLSKTILSNSFDRGKIQESIVNVFDSNDTMIFKFSDYGYCKKTSTEKKLISECHAMSTGTDIPSVMTKDITYSLIQEEITGNADYASDFSVRNYHDFFK</sequence>
<dbReference type="EMBL" id="MQVM01000003">
    <property type="protein sequence ID" value="ONH76809.1"/>
    <property type="molecule type" value="Genomic_DNA"/>
</dbReference>
<name>A0A1V2LSB7_PICKU</name>
<comment type="caution">
    <text evidence="3">The sequence shown here is derived from an EMBL/GenBank/DDBJ whole genome shotgun (WGS) entry which is preliminary data.</text>
</comment>